<dbReference type="RefSeq" id="WP_166950457.1">
    <property type="nucleotide sequence ID" value="NZ_JAARLZ010000010.1"/>
</dbReference>
<dbReference type="Proteomes" id="UP000490980">
    <property type="component" value="Unassembled WGS sequence"/>
</dbReference>
<dbReference type="PANTHER" id="PTHR21064:SF6">
    <property type="entry name" value="AMINOGLYCOSIDE PHOSPHOTRANSFERASE DOMAIN-CONTAINING PROTEIN"/>
    <property type="match status" value="1"/>
</dbReference>
<protein>
    <submittedName>
        <fullName evidence="3">Phosphotransferase</fullName>
    </submittedName>
</protein>
<proteinExistence type="inferred from homology"/>
<dbReference type="AlphaFoldDB" id="A0A7X5UCR7"/>
<feature type="domain" description="Aminoglycoside phosphotransferase" evidence="2">
    <location>
        <begin position="57"/>
        <end position="309"/>
    </location>
</feature>
<keyword evidence="4" id="KW-1185">Reference proteome</keyword>
<dbReference type="GO" id="GO:0009088">
    <property type="term" value="P:threonine biosynthetic process"/>
    <property type="evidence" value="ECO:0007669"/>
    <property type="project" value="TreeGrafter"/>
</dbReference>
<reference evidence="3 4" key="1">
    <citation type="submission" date="2020-03" db="EMBL/GenBank/DDBJ databases">
        <authorList>
            <person name="Lai Q."/>
        </authorList>
    </citation>
    <scope>NUCLEOTIDE SEQUENCE [LARGE SCALE GENOMIC DNA]</scope>
    <source>
        <strain evidence="3 4">CCUG 25036</strain>
    </source>
</reference>
<dbReference type="GO" id="GO:0004413">
    <property type="term" value="F:homoserine kinase activity"/>
    <property type="evidence" value="ECO:0007669"/>
    <property type="project" value="TreeGrafter"/>
</dbReference>
<dbReference type="PANTHER" id="PTHR21064">
    <property type="entry name" value="AMINOGLYCOSIDE PHOSPHOTRANSFERASE DOMAIN-CONTAINING PROTEIN-RELATED"/>
    <property type="match status" value="1"/>
</dbReference>
<dbReference type="InterPro" id="IPR011009">
    <property type="entry name" value="Kinase-like_dom_sf"/>
</dbReference>
<dbReference type="EMBL" id="JAARLZ010000010">
    <property type="protein sequence ID" value="NII08065.1"/>
    <property type="molecule type" value="Genomic_DNA"/>
</dbReference>
<comment type="similarity">
    <text evidence="1">Belongs to the pseudomonas-type ThrB family.</text>
</comment>
<evidence type="ECO:0000313" key="3">
    <source>
        <dbReference type="EMBL" id="NII08065.1"/>
    </source>
</evidence>
<name>A0A7X5UCR7_9GAMM</name>
<dbReference type="Pfam" id="PF01636">
    <property type="entry name" value="APH"/>
    <property type="match status" value="1"/>
</dbReference>
<sequence>MIDDVHLTHGLAGDELEPDWPPLVAPEVGVVLEHYPQLGGLRALAWRSPRPLSAAALVDTAQGRVFMKRHHRSVRTPAQLEEEHHFSAHLRARGMPVPRVLAMEDGATVLKQGQWVYEIHDPARGRDIYRDAFSWSPIGGVKHAWAAGAMLGRLHLAAEGYDAPQRSTDILVARAEILSDPDPVASMADQLAHRPHLDAYLRRHDWKTQVSTAIAPWHRSAWDGIAHQAPLWTHGDWHVSNLCWSDDGDAATITDVLDFGLSARTFALFDLATAIERNAIAWLDVARGDIARTDLALALLRGYRSVRPLTAEDVALLADVLPLVHIDFALSEVEYFEGITRRPDHADVAYHTFLRGHAAWFAGPYGRAFLDFLRYAV</sequence>
<accession>A0A7X5UCR7</accession>
<organism evidence="3 4">
    <name type="scientific">Luteibacter anthropi</name>
    <dbReference type="NCBI Taxonomy" id="564369"/>
    <lineage>
        <taxon>Bacteria</taxon>
        <taxon>Pseudomonadati</taxon>
        <taxon>Pseudomonadota</taxon>
        <taxon>Gammaproteobacteria</taxon>
        <taxon>Lysobacterales</taxon>
        <taxon>Rhodanobacteraceae</taxon>
        <taxon>Luteibacter</taxon>
    </lineage>
</organism>
<gene>
    <name evidence="3" type="ORF">HBF25_16900</name>
</gene>
<keyword evidence="3" id="KW-0808">Transferase</keyword>
<evidence type="ECO:0000256" key="1">
    <source>
        <dbReference type="ARBA" id="ARBA00038240"/>
    </source>
</evidence>
<dbReference type="InterPro" id="IPR050249">
    <property type="entry name" value="Pseudomonas-type_ThrB"/>
</dbReference>
<evidence type="ECO:0000313" key="4">
    <source>
        <dbReference type="Proteomes" id="UP000490980"/>
    </source>
</evidence>
<evidence type="ECO:0000259" key="2">
    <source>
        <dbReference type="Pfam" id="PF01636"/>
    </source>
</evidence>
<dbReference type="Gene3D" id="3.90.1200.10">
    <property type="match status" value="1"/>
</dbReference>
<dbReference type="InterPro" id="IPR002575">
    <property type="entry name" value="Aminoglycoside_PTrfase"/>
</dbReference>
<dbReference type="SUPFAM" id="SSF56112">
    <property type="entry name" value="Protein kinase-like (PK-like)"/>
    <property type="match status" value="1"/>
</dbReference>
<comment type="caution">
    <text evidence="3">The sequence shown here is derived from an EMBL/GenBank/DDBJ whole genome shotgun (WGS) entry which is preliminary data.</text>
</comment>